<comment type="caution">
    <text evidence="2">The sequence shown here is derived from an EMBL/GenBank/DDBJ whole genome shotgun (WGS) entry which is preliminary data.</text>
</comment>
<dbReference type="AlphaFoldDB" id="A0A9P8CFD8"/>
<evidence type="ECO:0000313" key="2">
    <source>
        <dbReference type="EMBL" id="KAG9244737.1"/>
    </source>
</evidence>
<reference evidence="2" key="1">
    <citation type="journal article" date="2021" name="IMA Fungus">
        <title>Genomic characterization of three marine fungi, including Emericellopsis atlantica sp. nov. with signatures of a generalist lifestyle and marine biomass degradation.</title>
        <authorList>
            <person name="Hagestad O.C."/>
            <person name="Hou L."/>
            <person name="Andersen J.H."/>
            <person name="Hansen E.H."/>
            <person name="Altermark B."/>
            <person name="Li C."/>
            <person name="Kuhnert E."/>
            <person name="Cox R.J."/>
            <person name="Crous P.W."/>
            <person name="Spatafora J.W."/>
            <person name="Lail K."/>
            <person name="Amirebrahimi M."/>
            <person name="Lipzen A."/>
            <person name="Pangilinan J."/>
            <person name="Andreopoulos W."/>
            <person name="Hayes R.D."/>
            <person name="Ng V."/>
            <person name="Grigoriev I.V."/>
            <person name="Jackson S.A."/>
            <person name="Sutton T.D.S."/>
            <person name="Dobson A.D.W."/>
            <person name="Rama T."/>
        </authorList>
    </citation>
    <scope>NUCLEOTIDE SEQUENCE</scope>
    <source>
        <strain evidence="2">TRa3180A</strain>
    </source>
</reference>
<gene>
    <name evidence="2" type="ORF">BJ878DRAFT_55693</name>
</gene>
<keyword evidence="1" id="KW-0732">Signal</keyword>
<organism evidence="2 3">
    <name type="scientific">Calycina marina</name>
    <dbReference type="NCBI Taxonomy" id="1763456"/>
    <lineage>
        <taxon>Eukaryota</taxon>
        <taxon>Fungi</taxon>
        <taxon>Dikarya</taxon>
        <taxon>Ascomycota</taxon>
        <taxon>Pezizomycotina</taxon>
        <taxon>Leotiomycetes</taxon>
        <taxon>Helotiales</taxon>
        <taxon>Pezizellaceae</taxon>
        <taxon>Calycina</taxon>
    </lineage>
</organism>
<dbReference type="EMBL" id="MU253887">
    <property type="protein sequence ID" value="KAG9244737.1"/>
    <property type="molecule type" value="Genomic_DNA"/>
</dbReference>
<name>A0A9P8CFD8_9HELO</name>
<evidence type="ECO:0000313" key="3">
    <source>
        <dbReference type="Proteomes" id="UP000887226"/>
    </source>
</evidence>
<keyword evidence="3" id="KW-1185">Reference proteome</keyword>
<evidence type="ECO:0000256" key="1">
    <source>
        <dbReference type="SAM" id="SignalP"/>
    </source>
</evidence>
<feature type="signal peptide" evidence="1">
    <location>
        <begin position="1"/>
        <end position="23"/>
    </location>
</feature>
<sequence length="169" mass="19104">MSRLLHICPKLSVVLSILQPLWIARTGRQHSPPAIKSLQVDESFITKQCQLKLIPFYAKVLLRQSSECSKQESALFACPSESACLLELHINTARLTTTVIKSRLLDFVYGRKQNTDFEGLDVPKAWYQLPRRLLPVSSENPTRVLIYPDGIAYTAAKLERPYAAQQPIP</sequence>
<feature type="chain" id="PRO_5040189767" evidence="1">
    <location>
        <begin position="24"/>
        <end position="169"/>
    </location>
</feature>
<protein>
    <submittedName>
        <fullName evidence="2">Uncharacterized protein</fullName>
    </submittedName>
</protein>
<proteinExistence type="predicted"/>
<accession>A0A9P8CFD8</accession>
<dbReference type="Proteomes" id="UP000887226">
    <property type="component" value="Unassembled WGS sequence"/>
</dbReference>